<dbReference type="SMART" id="SM00631">
    <property type="entry name" value="Zn_pept"/>
    <property type="match status" value="1"/>
</dbReference>
<evidence type="ECO:0000256" key="15">
    <source>
        <dbReference type="SAM" id="SignalP"/>
    </source>
</evidence>
<evidence type="ECO:0000256" key="11">
    <source>
        <dbReference type="ARBA" id="ARBA00023049"/>
    </source>
</evidence>
<dbReference type="InterPro" id="IPR057247">
    <property type="entry name" value="CARBOXYPEPT_ZN_2"/>
</dbReference>
<dbReference type="SUPFAM" id="SSF49464">
    <property type="entry name" value="Carboxypeptidase regulatory domain-like"/>
    <property type="match status" value="1"/>
</dbReference>
<sequence length="574" mass="64904">MERKFYRCFCFLLLCIASLSLSHGETQRTDSDKSVKESDINQETSNSPDPDASASIFTHHPYEQMISLMLEVNRACPDITRIYNLSEPSVQGRNLTVLEITENPGVHKPGKPEFKYIGNMHGNEVVGKEMLLYLMIALCEEYKKGDELAKFVVSQTRVHIMPSMNPDGWEAAFKEMMEKGEASWLTGRSNANGVDLNRNFPDLNSEVYEHEHEHKGRNNHLVKVEKAITNDKNLQPETRAVMRWLAQIGFVLSANLHGGDLVANYPYDETRSGKTQEYTACPDDHTFVYLSKSYAFFHKTMADPSRLPCDKQGDSKPITNGGLWYSVAKGMQDYNYLNTNCFEITLELGCEKFPPASALEQLWLDNVAALFNYILQSHIGVKGFVKTTDNKPLANAEIKVSNLASGLPIEHDILSLEDGDYYRLLADGYYHISAHAEDFHPMSRCVHIVNTIRVGVPPSEMSTAPELNFTLTSKSLPKPDNKDEIAECDALWTEVQLGSQLDDRDLLISILSYLDPSTKWSAMADRLTTVQLYYYLAEGLKLLKPEEMKEVLRLMPRALQEQLDMVISATMNKK</sequence>
<dbReference type="PROSITE" id="PS52035">
    <property type="entry name" value="PEPTIDASE_M14"/>
    <property type="match status" value="1"/>
</dbReference>
<keyword evidence="5 17" id="KW-0121">Carboxypeptidase</keyword>
<keyword evidence="4" id="KW-0964">Secreted</keyword>
<keyword evidence="18" id="KW-1185">Reference proteome</keyword>
<evidence type="ECO:0000256" key="4">
    <source>
        <dbReference type="ARBA" id="ARBA00022525"/>
    </source>
</evidence>
<dbReference type="SUPFAM" id="SSF53187">
    <property type="entry name" value="Zn-dependent exopeptidases"/>
    <property type="match status" value="1"/>
</dbReference>
<evidence type="ECO:0000256" key="6">
    <source>
        <dbReference type="ARBA" id="ARBA00022670"/>
    </source>
</evidence>
<evidence type="ECO:0000313" key="18">
    <source>
        <dbReference type="Proteomes" id="UP001233172"/>
    </source>
</evidence>
<dbReference type="GO" id="GO:0016485">
    <property type="term" value="P:protein processing"/>
    <property type="evidence" value="ECO:0007669"/>
    <property type="project" value="TreeGrafter"/>
</dbReference>
<evidence type="ECO:0000313" key="17">
    <source>
        <dbReference type="EMBL" id="KAK0056200.1"/>
    </source>
</evidence>
<dbReference type="InterPro" id="IPR057246">
    <property type="entry name" value="CARBOXYPEPT_ZN_1"/>
</dbReference>
<keyword evidence="8 15" id="KW-0732">Signal</keyword>
<dbReference type="Gene3D" id="3.40.630.10">
    <property type="entry name" value="Zn peptidases"/>
    <property type="match status" value="1"/>
</dbReference>
<keyword evidence="11" id="KW-0482">Metalloprotease</keyword>
<evidence type="ECO:0000256" key="12">
    <source>
        <dbReference type="ARBA" id="ARBA00023180"/>
    </source>
</evidence>
<comment type="subcellular location">
    <subcellularLocation>
        <location evidence="2">Secreted</location>
    </subcellularLocation>
</comment>
<dbReference type="GO" id="GO:0008270">
    <property type="term" value="F:zinc ion binding"/>
    <property type="evidence" value="ECO:0007669"/>
    <property type="project" value="InterPro"/>
</dbReference>
<evidence type="ECO:0000256" key="14">
    <source>
        <dbReference type="SAM" id="MobiDB-lite"/>
    </source>
</evidence>
<evidence type="ECO:0000259" key="16">
    <source>
        <dbReference type="PROSITE" id="PS52035"/>
    </source>
</evidence>
<dbReference type="EMBL" id="JASAOG010000063">
    <property type="protein sequence ID" value="KAK0056200.1"/>
    <property type="molecule type" value="Genomic_DNA"/>
</dbReference>
<evidence type="ECO:0000256" key="2">
    <source>
        <dbReference type="ARBA" id="ARBA00004613"/>
    </source>
</evidence>
<dbReference type="PROSITE" id="PS00132">
    <property type="entry name" value="CARBOXYPEPT_ZN_1"/>
    <property type="match status" value="1"/>
</dbReference>
<evidence type="ECO:0000256" key="5">
    <source>
        <dbReference type="ARBA" id="ARBA00022645"/>
    </source>
</evidence>
<evidence type="ECO:0000256" key="8">
    <source>
        <dbReference type="ARBA" id="ARBA00022729"/>
    </source>
</evidence>
<reference evidence="17" key="1">
    <citation type="journal article" date="2023" name="PLoS Negl. Trop. Dis.">
        <title>A genome sequence for Biomphalaria pfeifferi, the major vector snail for the human-infecting parasite Schistosoma mansoni.</title>
        <authorList>
            <person name="Bu L."/>
            <person name="Lu L."/>
            <person name="Laidemitt M.R."/>
            <person name="Zhang S.M."/>
            <person name="Mutuku M."/>
            <person name="Mkoji G."/>
            <person name="Steinauer M."/>
            <person name="Loker E.S."/>
        </authorList>
    </citation>
    <scope>NUCLEOTIDE SEQUENCE</scope>
    <source>
        <strain evidence="17">KasaAsao</strain>
    </source>
</reference>
<dbReference type="PANTHER" id="PTHR11532:SF62">
    <property type="entry name" value="CARBOXYPEPTIDASE D"/>
    <property type="match status" value="1"/>
</dbReference>
<dbReference type="Proteomes" id="UP001233172">
    <property type="component" value="Unassembled WGS sequence"/>
</dbReference>
<dbReference type="CDD" id="cd03858">
    <property type="entry name" value="M14_CP_N-E_like"/>
    <property type="match status" value="1"/>
</dbReference>
<keyword evidence="6" id="KW-0645">Protease</keyword>
<dbReference type="Pfam" id="PF00246">
    <property type="entry name" value="Peptidase_M14"/>
    <property type="match status" value="1"/>
</dbReference>
<dbReference type="PROSITE" id="PS00133">
    <property type="entry name" value="CARBOXYPEPT_ZN_2"/>
    <property type="match status" value="1"/>
</dbReference>
<proteinExistence type="inferred from homology"/>
<dbReference type="PANTHER" id="PTHR11532">
    <property type="entry name" value="PROTEASE M14 CARBOXYPEPTIDASE"/>
    <property type="match status" value="1"/>
</dbReference>
<comment type="caution">
    <text evidence="17">The sequence shown here is derived from an EMBL/GenBank/DDBJ whole genome shotgun (WGS) entry which is preliminary data.</text>
</comment>
<name>A0AAD8BKD0_BIOPF</name>
<comment type="cofactor">
    <cofactor evidence="1">
        <name>Zn(2+)</name>
        <dbReference type="ChEBI" id="CHEBI:29105"/>
    </cofactor>
</comment>
<dbReference type="CDD" id="cd11308">
    <property type="entry name" value="Peptidase_M14NE-CP-C_like"/>
    <property type="match status" value="1"/>
</dbReference>
<organism evidence="17 18">
    <name type="scientific">Biomphalaria pfeifferi</name>
    <name type="common">Bloodfluke planorb</name>
    <name type="synonym">Freshwater snail</name>
    <dbReference type="NCBI Taxonomy" id="112525"/>
    <lineage>
        <taxon>Eukaryota</taxon>
        <taxon>Metazoa</taxon>
        <taxon>Spiralia</taxon>
        <taxon>Lophotrochozoa</taxon>
        <taxon>Mollusca</taxon>
        <taxon>Gastropoda</taxon>
        <taxon>Heterobranchia</taxon>
        <taxon>Euthyneura</taxon>
        <taxon>Panpulmonata</taxon>
        <taxon>Hygrophila</taxon>
        <taxon>Lymnaeoidea</taxon>
        <taxon>Planorbidae</taxon>
        <taxon>Biomphalaria</taxon>
    </lineage>
</organism>
<dbReference type="GO" id="GO:0006518">
    <property type="term" value="P:peptide metabolic process"/>
    <property type="evidence" value="ECO:0007669"/>
    <property type="project" value="TreeGrafter"/>
</dbReference>
<dbReference type="FunFam" id="3.40.630.10:FF:000013">
    <property type="entry name" value="carboxypeptidase N catalytic chain"/>
    <property type="match status" value="1"/>
</dbReference>
<dbReference type="InterPro" id="IPR008969">
    <property type="entry name" value="CarboxyPept-like_regulatory"/>
</dbReference>
<feature type="region of interest" description="Disordered" evidence="14">
    <location>
        <begin position="26"/>
        <end position="54"/>
    </location>
</feature>
<accession>A0AAD8BKD0</accession>
<keyword evidence="12" id="KW-0325">Glycoprotein</keyword>
<evidence type="ECO:0000256" key="13">
    <source>
        <dbReference type="PROSITE-ProRule" id="PRU01379"/>
    </source>
</evidence>
<dbReference type="AlphaFoldDB" id="A0AAD8BKD0"/>
<feature type="chain" id="PRO_5042098884" evidence="15">
    <location>
        <begin position="25"/>
        <end position="574"/>
    </location>
</feature>
<evidence type="ECO:0000256" key="9">
    <source>
        <dbReference type="ARBA" id="ARBA00022801"/>
    </source>
</evidence>
<evidence type="ECO:0000256" key="1">
    <source>
        <dbReference type="ARBA" id="ARBA00001947"/>
    </source>
</evidence>
<reference evidence="17" key="2">
    <citation type="submission" date="2023-04" db="EMBL/GenBank/DDBJ databases">
        <authorList>
            <person name="Bu L."/>
            <person name="Lu L."/>
            <person name="Laidemitt M.R."/>
            <person name="Zhang S.M."/>
            <person name="Mutuku M."/>
            <person name="Mkoji G."/>
            <person name="Steinauer M."/>
            <person name="Loker E.S."/>
        </authorList>
    </citation>
    <scope>NUCLEOTIDE SEQUENCE</scope>
    <source>
        <strain evidence="17">KasaAsao</strain>
        <tissue evidence="17">Whole Snail</tissue>
    </source>
</reference>
<comment type="similarity">
    <text evidence="3 13">Belongs to the peptidase M14 family.</text>
</comment>
<dbReference type="Gene3D" id="2.60.40.1120">
    <property type="entry name" value="Carboxypeptidase-like, regulatory domain"/>
    <property type="match status" value="1"/>
</dbReference>
<keyword evidence="10" id="KW-0862">Zinc</keyword>
<keyword evidence="7" id="KW-0479">Metal-binding</keyword>
<keyword evidence="9" id="KW-0378">Hydrolase</keyword>
<feature type="active site" description="Proton donor/acceptor" evidence="13">
    <location>
        <position position="347"/>
    </location>
</feature>
<evidence type="ECO:0000256" key="7">
    <source>
        <dbReference type="ARBA" id="ARBA00022723"/>
    </source>
</evidence>
<gene>
    <name evidence="17" type="ORF">Bpfe_014287</name>
</gene>
<dbReference type="InterPro" id="IPR000834">
    <property type="entry name" value="Peptidase_M14"/>
</dbReference>
<dbReference type="PRINTS" id="PR00765">
    <property type="entry name" value="CRBOXYPTASEA"/>
</dbReference>
<evidence type="ECO:0000256" key="10">
    <source>
        <dbReference type="ARBA" id="ARBA00022833"/>
    </source>
</evidence>
<dbReference type="GO" id="GO:0004181">
    <property type="term" value="F:metallocarboxypeptidase activity"/>
    <property type="evidence" value="ECO:0007669"/>
    <property type="project" value="InterPro"/>
</dbReference>
<feature type="signal peptide" evidence="15">
    <location>
        <begin position="1"/>
        <end position="24"/>
    </location>
</feature>
<evidence type="ECO:0000256" key="3">
    <source>
        <dbReference type="ARBA" id="ARBA00005988"/>
    </source>
</evidence>
<dbReference type="GO" id="GO:0005615">
    <property type="term" value="C:extracellular space"/>
    <property type="evidence" value="ECO:0007669"/>
    <property type="project" value="TreeGrafter"/>
</dbReference>
<protein>
    <submittedName>
        <fullName evidence="17">Carboxypeptidase E-3</fullName>
    </submittedName>
</protein>
<dbReference type="InterPro" id="IPR050753">
    <property type="entry name" value="Peptidase_M14_domain"/>
</dbReference>
<feature type="domain" description="Peptidase M14" evidence="16">
    <location>
        <begin position="58"/>
        <end position="377"/>
    </location>
</feature>
<feature type="compositionally biased region" description="Basic and acidic residues" evidence="14">
    <location>
        <begin position="26"/>
        <end position="39"/>
    </location>
</feature>